<protein>
    <submittedName>
        <fullName evidence="2">SDR family NAD(P)-dependent oxidoreductase</fullName>
    </submittedName>
</protein>
<dbReference type="PANTHER" id="PTHR43313">
    <property type="entry name" value="SHORT-CHAIN DEHYDROGENASE/REDUCTASE FAMILY 9C"/>
    <property type="match status" value="1"/>
</dbReference>
<dbReference type="RefSeq" id="WP_378286977.1">
    <property type="nucleotide sequence ID" value="NZ_JBHSON010000063.1"/>
</dbReference>
<dbReference type="SUPFAM" id="SSF51735">
    <property type="entry name" value="NAD(P)-binding Rossmann-fold domains"/>
    <property type="match status" value="1"/>
</dbReference>
<proteinExistence type="inferred from homology"/>
<dbReference type="PANTHER" id="PTHR43313:SF1">
    <property type="entry name" value="3BETA-HYDROXYSTEROID DEHYDROGENASE DHS-16"/>
    <property type="match status" value="1"/>
</dbReference>
<comment type="similarity">
    <text evidence="1">Belongs to the short-chain dehydrogenases/reductases (SDR) family.</text>
</comment>
<dbReference type="Proteomes" id="UP001596074">
    <property type="component" value="Unassembled WGS sequence"/>
</dbReference>
<gene>
    <name evidence="2" type="ORF">ACFPZN_36265</name>
</gene>
<dbReference type="Gene3D" id="3.40.50.720">
    <property type="entry name" value="NAD(P)-binding Rossmann-like Domain"/>
    <property type="match status" value="1"/>
</dbReference>
<evidence type="ECO:0000313" key="3">
    <source>
        <dbReference type="Proteomes" id="UP001596074"/>
    </source>
</evidence>
<dbReference type="Pfam" id="PF00106">
    <property type="entry name" value="adh_short"/>
    <property type="match status" value="1"/>
</dbReference>
<reference evidence="3" key="1">
    <citation type="journal article" date="2019" name="Int. J. Syst. Evol. Microbiol.">
        <title>The Global Catalogue of Microorganisms (GCM) 10K type strain sequencing project: providing services to taxonomists for standard genome sequencing and annotation.</title>
        <authorList>
            <consortium name="The Broad Institute Genomics Platform"/>
            <consortium name="The Broad Institute Genome Sequencing Center for Infectious Disease"/>
            <person name="Wu L."/>
            <person name="Ma J."/>
        </authorList>
    </citation>
    <scope>NUCLEOTIDE SEQUENCE [LARGE SCALE GENOMIC DNA]</scope>
    <source>
        <strain evidence="3">KCTC 42087</strain>
    </source>
</reference>
<dbReference type="PRINTS" id="PR00080">
    <property type="entry name" value="SDRFAMILY"/>
</dbReference>
<accession>A0ABW1A932</accession>
<dbReference type="EMBL" id="JBHSON010000063">
    <property type="protein sequence ID" value="MFC5751101.1"/>
    <property type="molecule type" value="Genomic_DNA"/>
</dbReference>
<keyword evidence="3" id="KW-1185">Reference proteome</keyword>
<evidence type="ECO:0000313" key="2">
    <source>
        <dbReference type="EMBL" id="MFC5751101.1"/>
    </source>
</evidence>
<dbReference type="PRINTS" id="PR00081">
    <property type="entry name" value="GDHRDH"/>
</dbReference>
<organism evidence="2 3">
    <name type="scientific">Actinomadura rugatobispora</name>
    <dbReference type="NCBI Taxonomy" id="1994"/>
    <lineage>
        <taxon>Bacteria</taxon>
        <taxon>Bacillati</taxon>
        <taxon>Actinomycetota</taxon>
        <taxon>Actinomycetes</taxon>
        <taxon>Streptosporangiales</taxon>
        <taxon>Thermomonosporaceae</taxon>
        <taxon>Actinomadura</taxon>
    </lineage>
</organism>
<dbReference type="InterPro" id="IPR002347">
    <property type="entry name" value="SDR_fam"/>
</dbReference>
<sequence>MTEGKAVLVTGVTGGIGHALTTALAARGYTVYAAARGELPADLARLPGVRPLRFDLTDPAAVEAAAARVREDRAGNGLHAVVNNAGIIVQGPVELVPADELRRQFEINVYGPMAVTRAFLPLLREGRGRVVNVSAPTARLAMPYNGPISASKAALESFSAAARVELAPFRIPVSIVRPGAVRTAIFGKAETAARKSLAQIDPRVVDLYRPGLDAVERATARTAGAEPGGVVKTLVKAVEARRPKAVYNAGRDARLLLTISRLPVRVRDRVLAGALGLRAAAEAGAGAPGGAPAGDGAR</sequence>
<comment type="caution">
    <text evidence="2">The sequence shown here is derived from an EMBL/GenBank/DDBJ whole genome shotgun (WGS) entry which is preliminary data.</text>
</comment>
<name>A0ABW1A932_9ACTN</name>
<dbReference type="InterPro" id="IPR036291">
    <property type="entry name" value="NAD(P)-bd_dom_sf"/>
</dbReference>
<evidence type="ECO:0000256" key="1">
    <source>
        <dbReference type="RuleBase" id="RU000363"/>
    </source>
</evidence>